<dbReference type="InterPro" id="IPR021109">
    <property type="entry name" value="Peptidase_aspartic_dom_sf"/>
</dbReference>
<evidence type="ECO:0000256" key="10">
    <source>
        <dbReference type="ARBA" id="ARBA00022842"/>
    </source>
</evidence>
<dbReference type="InterPro" id="IPR000953">
    <property type="entry name" value="Chromo/chromo_shadow_dom"/>
</dbReference>
<dbReference type="InterPro" id="IPR000477">
    <property type="entry name" value="RT_dom"/>
</dbReference>
<dbReference type="PANTHER" id="PTHR37984">
    <property type="entry name" value="PROTEIN CBG26694"/>
    <property type="match status" value="1"/>
</dbReference>
<keyword evidence="13" id="KW-0239">DNA-directed DNA polymerase</keyword>
<evidence type="ECO:0000256" key="6">
    <source>
        <dbReference type="ARBA" id="ARBA00022723"/>
    </source>
</evidence>
<feature type="region of interest" description="Disordered" evidence="17">
    <location>
        <begin position="301"/>
        <end position="342"/>
    </location>
</feature>
<reference evidence="21" key="1">
    <citation type="submission" date="2019-09" db="EMBL/GenBank/DDBJ databases">
        <title>Draft genome information of white flower Hibiscus syriacus.</title>
        <authorList>
            <person name="Kim Y.-M."/>
        </authorList>
    </citation>
    <scope>NUCLEOTIDE SEQUENCE [LARGE SCALE GENOMIC DNA]</scope>
    <source>
        <strain evidence="21">YM2019G1</strain>
    </source>
</reference>
<evidence type="ECO:0000256" key="4">
    <source>
        <dbReference type="ARBA" id="ARBA00022695"/>
    </source>
</evidence>
<keyword evidence="6" id="KW-0479">Metal-binding</keyword>
<dbReference type="GO" id="GO:0006310">
    <property type="term" value="P:DNA recombination"/>
    <property type="evidence" value="ECO:0007669"/>
    <property type="project" value="UniProtKB-KW"/>
</dbReference>
<dbReference type="Gene3D" id="3.10.10.10">
    <property type="entry name" value="HIV Type 1 Reverse Transcriptase, subunit A, domain 1"/>
    <property type="match status" value="1"/>
</dbReference>
<dbReference type="SUPFAM" id="SSF56672">
    <property type="entry name" value="DNA/RNA polymerases"/>
    <property type="match status" value="1"/>
</dbReference>
<feature type="domain" description="Reverse transcriptase" evidence="19">
    <location>
        <begin position="630"/>
        <end position="809"/>
    </location>
</feature>
<dbReference type="Proteomes" id="UP000436088">
    <property type="component" value="Unassembled WGS sequence"/>
</dbReference>
<evidence type="ECO:0000259" key="20">
    <source>
        <dbReference type="PROSITE" id="PS50994"/>
    </source>
</evidence>
<dbReference type="GO" id="GO:0003964">
    <property type="term" value="F:RNA-directed DNA polymerase activity"/>
    <property type="evidence" value="ECO:0007669"/>
    <property type="project" value="UniProtKB-KW"/>
</dbReference>
<evidence type="ECO:0000256" key="17">
    <source>
        <dbReference type="SAM" id="MobiDB-lite"/>
    </source>
</evidence>
<dbReference type="InterPro" id="IPR056924">
    <property type="entry name" value="SH3_Tf2-1"/>
</dbReference>
<keyword evidence="11" id="KW-0229">DNA integration</keyword>
<dbReference type="PROSITE" id="PS50994">
    <property type="entry name" value="INTEGRASE"/>
    <property type="match status" value="1"/>
</dbReference>
<dbReference type="InterPro" id="IPR041588">
    <property type="entry name" value="Integrase_H2C2"/>
</dbReference>
<feature type="region of interest" description="Disordered" evidence="17">
    <location>
        <begin position="1"/>
        <end position="27"/>
    </location>
</feature>
<name>A0A6A2YBE2_HIBSY</name>
<dbReference type="InterPro" id="IPR001584">
    <property type="entry name" value="Integrase_cat-core"/>
</dbReference>
<sequence>MAQHNQDEVPTSEVMETRAAVAKKRGSSKDIVASFEQRVGRLEDRYNEVQETQDSVESRLEKVESVEDILREETQALISELTDNVDDRTRGLESMCLAMRAEIMQEVKELKSELLVYKAAVLNGVTGEAQAPRPRIDIPKPKEFKGSRTAQDVENFIWGMEQFFRGMGIGDDTTKVNVASNYLTDVAMLWWRRRCSEITKPIGTWGEFVGELKEHFYPKNAVLEARAKLKQLKHDRSILEYVKNFTEIKMQIPDLGESEGYFAFMDGLQRWANMEIQRRGVTDLSKALDAAEAIAPFEVKRTDSLQSRSKPKGNSGGEKAKGNFHKPTGNHGKPNDRPKKLFNPWEKKGELSCFSCGGNHMKRDCPQLVKVAAIKENDGVESETLKLGSILSTMEVKKGRKKKGLMYVDITVAGQKMSALVDTGASELFMSEQIAKRLGLHVEKATGSIKTVNAEEVPIAGVAKGIELTVGGWSGKEAIKVIPLDDFDFVLGLSFLDRINAFPVPFADCLCILDPKQQCIVPVSRGPGIEAKMLSAIQFSKGVRKEEPTFVASLVETEPTMTEEVPREVGQLLAEFKDVMPAELPKKLPPKREVDHKIELVENAKPPARAPYRMAPPELEEMRKQLKDLLDAGYIRPSKSPYGAPVLFQKKHDGSLRMCIDYRALNKLTVKNKYPIPLIADLFDQLGGARWFTKLDLRSGYYQVRIAEGDEPKTACVTRYGSYEYLVMPFGLTNAPTTFCTLMNKVLQPFLDHFVVVYLDDIVVYSKTVEEHIEHLRRVFQVLRDNELYVKEEKCSFAQKEVPFLGHVVGGGKLQMDKDKIRAIDEWKPPTKVTELRAFLGLANYYRRFVKGYSKIATPLTELLKKDKVWEWSTKCQDAFKKLKEAMVNEPVLVLPDYTKPFVVFTDASDVAIGGVLMQEGHPVAYESRKLNETEKRYSVHEKEMTAVVHCLRTWRHYLLGSKFVVFTDNVANSYFLTQKKLSPKQARWQEFLAEFDFSLEYKPGKVNCVADGLSRRYAIETVEGTLLERIKEGLPHDPVAERIIEGAKEGRTREFWLEGELLYHRGHRLFVPRYGKLRKELIKECHDSKWAGHPGVDRTMALLSEQYYWPHMAEDVQAYVKTCLVCQQDKIEAKKPAGLLQPLPIPERPWESISMDFIIGLPKTDGLSSIMVVVDRFSKYATFIPASKVCPAVEAARLFLKHVVKYWGMPKTIISDRDTRFTGRFWTELFKLMGSSLNFSTAVHPQTDGQTERVNALLEIYLRHYVSANQRDWPKLLDVAQFSYNLQRSKATNQSPFEIVTGQQPLTPNTVVTKYEGPNPSAHNIAKEWHEQHDLARACLNKAGKRTKKWADRKRRDVNFEVGDLVLAKLANVLRHADVHKGLVRRYEGPFRVVKRVGTMAYKLELPPTIRAYPVIHVSLLKPYHQDTEDPDRGKSHRAPVGVAISYDKEIQDIQAERVIRRPGHRPRHEYFVLWKGQPECEGSWEHAEGLWQFKTGIDQFHARRVTRASPERVGENVTDHEPTTEAYLAAITKKASKATRSEASKF</sequence>
<evidence type="ECO:0000313" key="22">
    <source>
        <dbReference type="Proteomes" id="UP000436088"/>
    </source>
</evidence>
<evidence type="ECO:0000256" key="13">
    <source>
        <dbReference type="ARBA" id="ARBA00022932"/>
    </source>
</evidence>
<dbReference type="Pfam" id="PF03732">
    <property type="entry name" value="Retrotrans_gag"/>
    <property type="match status" value="1"/>
</dbReference>
<feature type="coiled-coil region" evidence="16">
    <location>
        <begin position="32"/>
        <end position="66"/>
    </location>
</feature>
<keyword evidence="7" id="KW-0064">Aspartyl protease</keyword>
<dbReference type="InterPro" id="IPR036397">
    <property type="entry name" value="RNaseH_sf"/>
</dbReference>
<dbReference type="GO" id="GO:0004190">
    <property type="term" value="F:aspartic-type endopeptidase activity"/>
    <property type="evidence" value="ECO:0007669"/>
    <property type="project" value="UniProtKB-KW"/>
</dbReference>
<dbReference type="Pfam" id="PF24626">
    <property type="entry name" value="SH3_Tf2-1"/>
    <property type="match status" value="1"/>
</dbReference>
<dbReference type="InterPro" id="IPR041373">
    <property type="entry name" value="RT_RNaseH"/>
</dbReference>
<evidence type="ECO:0000256" key="1">
    <source>
        <dbReference type="ARBA" id="ARBA00012493"/>
    </source>
</evidence>
<dbReference type="PROSITE" id="PS50013">
    <property type="entry name" value="CHROMO_2"/>
    <property type="match status" value="1"/>
</dbReference>
<comment type="caution">
    <text evidence="21">The sequence shown here is derived from an EMBL/GenBank/DDBJ whole genome shotgun (WGS) entry which is preliminary data.</text>
</comment>
<evidence type="ECO:0000256" key="11">
    <source>
        <dbReference type="ARBA" id="ARBA00022908"/>
    </source>
</evidence>
<dbReference type="GO" id="GO:0006508">
    <property type="term" value="P:proteolysis"/>
    <property type="evidence" value="ECO:0007669"/>
    <property type="project" value="UniProtKB-KW"/>
</dbReference>
<proteinExistence type="predicted"/>
<dbReference type="InterPro" id="IPR050951">
    <property type="entry name" value="Retrovirus_Pol_polyprotein"/>
</dbReference>
<evidence type="ECO:0000259" key="18">
    <source>
        <dbReference type="PROSITE" id="PS50013"/>
    </source>
</evidence>
<dbReference type="Gene3D" id="2.40.70.10">
    <property type="entry name" value="Acid Proteases"/>
    <property type="match status" value="1"/>
</dbReference>
<dbReference type="InterPro" id="IPR005162">
    <property type="entry name" value="Retrotrans_gag_dom"/>
</dbReference>
<keyword evidence="12" id="KW-0695">RNA-directed DNA polymerase</keyword>
<evidence type="ECO:0000256" key="9">
    <source>
        <dbReference type="ARBA" id="ARBA00022801"/>
    </source>
</evidence>
<dbReference type="GO" id="GO:0003887">
    <property type="term" value="F:DNA-directed DNA polymerase activity"/>
    <property type="evidence" value="ECO:0007669"/>
    <property type="project" value="UniProtKB-KW"/>
</dbReference>
<dbReference type="CDD" id="cd01647">
    <property type="entry name" value="RT_LTR"/>
    <property type="match status" value="1"/>
</dbReference>
<dbReference type="GO" id="GO:0015074">
    <property type="term" value="P:DNA integration"/>
    <property type="evidence" value="ECO:0007669"/>
    <property type="project" value="UniProtKB-KW"/>
</dbReference>
<keyword evidence="3" id="KW-0808">Transferase</keyword>
<organism evidence="21 22">
    <name type="scientific">Hibiscus syriacus</name>
    <name type="common">Rose of Sharon</name>
    <dbReference type="NCBI Taxonomy" id="106335"/>
    <lineage>
        <taxon>Eukaryota</taxon>
        <taxon>Viridiplantae</taxon>
        <taxon>Streptophyta</taxon>
        <taxon>Embryophyta</taxon>
        <taxon>Tracheophyta</taxon>
        <taxon>Spermatophyta</taxon>
        <taxon>Magnoliopsida</taxon>
        <taxon>eudicotyledons</taxon>
        <taxon>Gunneridae</taxon>
        <taxon>Pentapetalae</taxon>
        <taxon>rosids</taxon>
        <taxon>malvids</taxon>
        <taxon>Malvales</taxon>
        <taxon>Malvaceae</taxon>
        <taxon>Malvoideae</taxon>
        <taxon>Hibiscus</taxon>
    </lineage>
</organism>
<dbReference type="FunFam" id="3.10.20.370:FF:000001">
    <property type="entry name" value="Retrovirus-related Pol polyprotein from transposon 17.6-like protein"/>
    <property type="match status" value="1"/>
</dbReference>
<dbReference type="FunFam" id="3.30.70.270:FF:000020">
    <property type="entry name" value="Transposon Tf2-6 polyprotein-like Protein"/>
    <property type="match status" value="1"/>
</dbReference>
<dbReference type="GO" id="GO:0004519">
    <property type="term" value="F:endonuclease activity"/>
    <property type="evidence" value="ECO:0007669"/>
    <property type="project" value="UniProtKB-KW"/>
</dbReference>
<dbReference type="CDD" id="cd09274">
    <property type="entry name" value="RNase_HI_RT_Ty3"/>
    <property type="match status" value="1"/>
</dbReference>
<feature type="compositionally biased region" description="Basic and acidic residues" evidence="17">
    <location>
        <begin position="333"/>
        <end position="342"/>
    </location>
</feature>
<evidence type="ECO:0000256" key="5">
    <source>
        <dbReference type="ARBA" id="ARBA00022722"/>
    </source>
</evidence>
<evidence type="ECO:0000256" key="3">
    <source>
        <dbReference type="ARBA" id="ARBA00022679"/>
    </source>
</evidence>
<dbReference type="CDD" id="cd00303">
    <property type="entry name" value="retropepsin_like"/>
    <property type="match status" value="1"/>
</dbReference>
<dbReference type="Gene3D" id="1.10.340.70">
    <property type="match status" value="1"/>
</dbReference>
<dbReference type="GO" id="GO:0046872">
    <property type="term" value="F:metal ion binding"/>
    <property type="evidence" value="ECO:0007669"/>
    <property type="project" value="UniProtKB-KW"/>
</dbReference>
<feature type="domain" description="Chromo" evidence="18">
    <location>
        <begin position="1455"/>
        <end position="1514"/>
    </location>
</feature>
<dbReference type="Pfam" id="PF00078">
    <property type="entry name" value="RVT_1"/>
    <property type="match status" value="1"/>
</dbReference>
<dbReference type="SUPFAM" id="SSF50630">
    <property type="entry name" value="Acid proteases"/>
    <property type="match status" value="1"/>
</dbReference>
<evidence type="ECO:0000256" key="14">
    <source>
        <dbReference type="ARBA" id="ARBA00023125"/>
    </source>
</evidence>
<dbReference type="Gene3D" id="2.40.50.40">
    <property type="match status" value="1"/>
</dbReference>
<evidence type="ECO:0000256" key="12">
    <source>
        <dbReference type="ARBA" id="ARBA00022918"/>
    </source>
</evidence>
<evidence type="ECO:0000256" key="8">
    <source>
        <dbReference type="ARBA" id="ARBA00022759"/>
    </source>
</evidence>
<dbReference type="InterPro" id="IPR016197">
    <property type="entry name" value="Chromo-like_dom_sf"/>
</dbReference>
<dbReference type="EC" id="2.7.7.49" evidence="1"/>
<evidence type="ECO:0000256" key="15">
    <source>
        <dbReference type="ARBA" id="ARBA00023172"/>
    </source>
</evidence>
<dbReference type="FunFam" id="1.10.340.70:FF:000001">
    <property type="entry name" value="Retrovirus-related Pol polyprotein from transposon gypsy-like Protein"/>
    <property type="match status" value="1"/>
</dbReference>
<dbReference type="Gene3D" id="3.30.420.10">
    <property type="entry name" value="Ribonuclease H-like superfamily/Ribonuclease H"/>
    <property type="match status" value="1"/>
</dbReference>
<keyword evidence="10" id="KW-0460">Magnesium</keyword>
<dbReference type="Gene3D" id="3.30.70.270">
    <property type="match status" value="2"/>
</dbReference>
<dbReference type="EMBL" id="VEPZ02001555">
    <property type="protein sequence ID" value="KAE8668324.1"/>
    <property type="molecule type" value="Genomic_DNA"/>
</dbReference>
<keyword evidence="5" id="KW-0540">Nuclease</keyword>
<evidence type="ECO:0000256" key="16">
    <source>
        <dbReference type="SAM" id="Coils"/>
    </source>
</evidence>
<accession>A0A6A2YBE2</accession>
<dbReference type="PROSITE" id="PS50878">
    <property type="entry name" value="RT_POL"/>
    <property type="match status" value="1"/>
</dbReference>
<dbReference type="SUPFAM" id="SSF54160">
    <property type="entry name" value="Chromo domain-like"/>
    <property type="match status" value="1"/>
</dbReference>
<keyword evidence="8" id="KW-0255">Endonuclease</keyword>
<gene>
    <name evidence="21" type="ORF">F3Y22_tig00112343pilonHSYRG00141</name>
</gene>
<keyword evidence="2" id="KW-0645">Protease</keyword>
<dbReference type="InterPro" id="IPR043128">
    <property type="entry name" value="Rev_trsase/Diguanyl_cyclase"/>
</dbReference>
<evidence type="ECO:0000259" key="19">
    <source>
        <dbReference type="PROSITE" id="PS50878"/>
    </source>
</evidence>
<feature type="domain" description="Integrase catalytic" evidence="20">
    <location>
        <begin position="1146"/>
        <end position="1305"/>
    </location>
</feature>
<dbReference type="InterPro" id="IPR043502">
    <property type="entry name" value="DNA/RNA_pol_sf"/>
</dbReference>
<dbReference type="InterPro" id="IPR012337">
    <property type="entry name" value="RNaseH-like_sf"/>
</dbReference>
<keyword evidence="9" id="KW-0378">Hydrolase</keyword>
<dbReference type="Pfam" id="PF17917">
    <property type="entry name" value="RT_RNaseH"/>
    <property type="match status" value="1"/>
</dbReference>
<protein>
    <recommendedName>
        <fullName evidence="1">RNA-directed DNA polymerase</fullName>
        <ecNumber evidence="1">2.7.7.49</ecNumber>
    </recommendedName>
</protein>
<keyword evidence="16" id="KW-0175">Coiled coil</keyword>
<dbReference type="PANTHER" id="PTHR37984:SF5">
    <property type="entry name" value="PROTEIN NYNRIN-LIKE"/>
    <property type="match status" value="1"/>
</dbReference>
<dbReference type="SUPFAM" id="SSF53098">
    <property type="entry name" value="Ribonuclease H-like"/>
    <property type="match status" value="1"/>
</dbReference>
<dbReference type="Pfam" id="PF17921">
    <property type="entry name" value="Integrase_H2C2"/>
    <property type="match status" value="1"/>
</dbReference>
<evidence type="ECO:0000256" key="7">
    <source>
        <dbReference type="ARBA" id="ARBA00022750"/>
    </source>
</evidence>
<dbReference type="Pfam" id="PF13975">
    <property type="entry name" value="gag-asp_proteas"/>
    <property type="match status" value="1"/>
</dbReference>
<keyword evidence="22" id="KW-1185">Reference proteome</keyword>
<evidence type="ECO:0000313" key="21">
    <source>
        <dbReference type="EMBL" id="KAE8668324.1"/>
    </source>
</evidence>
<evidence type="ECO:0000256" key="2">
    <source>
        <dbReference type="ARBA" id="ARBA00022670"/>
    </source>
</evidence>
<keyword evidence="4" id="KW-0548">Nucleotidyltransferase</keyword>
<keyword evidence="14" id="KW-0238">DNA-binding</keyword>
<dbReference type="GO" id="GO:0003677">
    <property type="term" value="F:DNA binding"/>
    <property type="evidence" value="ECO:0007669"/>
    <property type="project" value="UniProtKB-KW"/>
</dbReference>
<keyword evidence="15" id="KW-0233">DNA recombination</keyword>